<dbReference type="GO" id="GO:0030246">
    <property type="term" value="F:carbohydrate binding"/>
    <property type="evidence" value="ECO:0007669"/>
    <property type="project" value="UniProtKB-ARBA"/>
</dbReference>
<keyword evidence="3 4" id="KW-0732">Signal</keyword>
<feature type="domain" description="Periplasmic binding protein" evidence="5">
    <location>
        <begin position="41"/>
        <end position="298"/>
    </location>
</feature>
<comment type="similarity">
    <text evidence="2">Belongs to the bacterial solute-binding protein 2 family.</text>
</comment>
<comment type="subcellular location">
    <subcellularLocation>
        <location evidence="1">Cell envelope</location>
    </subcellularLocation>
</comment>
<dbReference type="AlphaFoldDB" id="A0A1G8S0R3"/>
<accession>A0A1G8S0R3</accession>
<name>A0A1G8S0R3_9ACTN</name>
<dbReference type="SUPFAM" id="SSF53822">
    <property type="entry name" value="Periplasmic binding protein-like I"/>
    <property type="match status" value="1"/>
</dbReference>
<dbReference type="PROSITE" id="PS51257">
    <property type="entry name" value="PROKAR_LIPOPROTEIN"/>
    <property type="match status" value="1"/>
</dbReference>
<evidence type="ECO:0000256" key="3">
    <source>
        <dbReference type="ARBA" id="ARBA00022729"/>
    </source>
</evidence>
<dbReference type="Gene3D" id="3.40.50.2300">
    <property type="match status" value="2"/>
</dbReference>
<keyword evidence="7" id="KW-1185">Reference proteome</keyword>
<evidence type="ECO:0000259" key="5">
    <source>
        <dbReference type="Pfam" id="PF13407"/>
    </source>
</evidence>
<gene>
    <name evidence="6" type="ORF">SAMN05421869_109241</name>
</gene>
<dbReference type="OrthoDB" id="9808136at2"/>
<dbReference type="RefSeq" id="WP_090933872.1">
    <property type="nucleotide sequence ID" value="NZ_FNDJ01000009.1"/>
</dbReference>
<organism evidence="6 7">
    <name type="scientific">Nonomuraea jiangxiensis</name>
    <dbReference type="NCBI Taxonomy" id="633440"/>
    <lineage>
        <taxon>Bacteria</taxon>
        <taxon>Bacillati</taxon>
        <taxon>Actinomycetota</taxon>
        <taxon>Actinomycetes</taxon>
        <taxon>Streptosporangiales</taxon>
        <taxon>Streptosporangiaceae</taxon>
        <taxon>Nonomuraea</taxon>
    </lineage>
</organism>
<evidence type="ECO:0000313" key="7">
    <source>
        <dbReference type="Proteomes" id="UP000199202"/>
    </source>
</evidence>
<feature type="signal peptide" evidence="4">
    <location>
        <begin position="1"/>
        <end position="18"/>
    </location>
</feature>
<dbReference type="InterPro" id="IPR025997">
    <property type="entry name" value="SBP_2_dom"/>
</dbReference>
<proteinExistence type="inferred from homology"/>
<dbReference type="GO" id="GO:0030313">
    <property type="term" value="C:cell envelope"/>
    <property type="evidence" value="ECO:0007669"/>
    <property type="project" value="UniProtKB-SubCell"/>
</dbReference>
<dbReference type="PANTHER" id="PTHR46847:SF1">
    <property type="entry name" value="D-ALLOSE-BINDING PERIPLASMIC PROTEIN-RELATED"/>
    <property type="match status" value="1"/>
</dbReference>
<evidence type="ECO:0000256" key="4">
    <source>
        <dbReference type="SAM" id="SignalP"/>
    </source>
</evidence>
<evidence type="ECO:0000313" key="6">
    <source>
        <dbReference type="EMBL" id="SDJ22806.1"/>
    </source>
</evidence>
<dbReference type="InterPro" id="IPR028082">
    <property type="entry name" value="Peripla_BP_I"/>
</dbReference>
<feature type="chain" id="PRO_5038806791" evidence="4">
    <location>
        <begin position="19"/>
        <end position="326"/>
    </location>
</feature>
<dbReference type="STRING" id="633440.SAMN05421869_109241"/>
<dbReference type="Pfam" id="PF13407">
    <property type="entry name" value="Peripla_BP_4"/>
    <property type="match status" value="1"/>
</dbReference>
<dbReference type="PANTHER" id="PTHR46847">
    <property type="entry name" value="D-ALLOSE-BINDING PERIPLASMIC PROTEIN-RELATED"/>
    <property type="match status" value="1"/>
</dbReference>
<reference evidence="6 7" key="1">
    <citation type="submission" date="2016-10" db="EMBL/GenBank/DDBJ databases">
        <authorList>
            <person name="de Groot N.N."/>
        </authorList>
    </citation>
    <scope>NUCLEOTIDE SEQUENCE [LARGE SCALE GENOMIC DNA]</scope>
    <source>
        <strain evidence="6 7">CGMCC 4.6533</strain>
    </source>
</reference>
<evidence type="ECO:0000256" key="1">
    <source>
        <dbReference type="ARBA" id="ARBA00004196"/>
    </source>
</evidence>
<dbReference type="Proteomes" id="UP000199202">
    <property type="component" value="Unassembled WGS sequence"/>
</dbReference>
<protein>
    <submittedName>
        <fullName evidence="6">Ribose transport system substrate-binding protein</fullName>
    </submittedName>
</protein>
<dbReference type="EMBL" id="FNDJ01000009">
    <property type="protein sequence ID" value="SDJ22806.1"/>
    <property type="molecule type" value="Genomic_DNA"/>
</dbReference>
<evidence type="ECO:0000256" key="2">
    <source>
        <dbReference type="ARBA" id="ARBA00007639"/>
    </source>
</evidence>
<dbReference type="CDD" id="cd06308">
    <property type="entry name" value="PBP1_sensor_kinase-like"/>
    <property type="match status" value="1"/>
</dbReference>
<sequence length="326" mass="33294">MKKIAGCALVGALALSLAACGGSDGSGGDNSGGAAKKTLTIGVANYSLQAPYFIAMAKAIETEAKTYSNVKVISTDAQGDAAKLTTNVNDLLTQKVDGIIISGGPLNAAPAAMNAIVQQKVPSILVDRKFAGGQYTSWIGPDNTQIGQGAGQYIADRLKGNGTLALITGGPADNTIGLDRTNGLRGVVKQSPGITVVTAPDFGGWSSDGGLKVMENLLAKNEHIDAVFCENDAMCLGAQKAISDAGRTSEMFLVAADGQKEALAAIKSGSNFAATAVNNADTIGRAGLDRMMAVLAGAEPSKDTPLKAPLVTKDNVDRYSNPDSIF</sequence>